<organism evidence="3 4">
    <name type="scientific">Nonomuraea corallina</name>
    <dbReference type="NCBI Taxonomy" id="2989783"/>
    <lineage>
        <taxon>Bacteria</taxon>
        <taxon>Bacillati</taxon>
        <taxon>Actinomycetota</taxon>
        <taxon>Actinomycetes</taxon>
        <taxon>Streptosporangiales</taxon>
        <taxon>Streptosporangiaceae</taxon>
        <taxon>Nonomuraea</taxon>
    </lineage>
</organism>
<dbReference type="Proteomes" id="UP001144036">
    <property type="component" value="Unassembled WGS sequence"/>
</dbReference>
<reference evidence="3" key="1">
    <citation type="submission" date="2022-11" db="EMBL/GenBank/DDBJ databases">
        <title>Nonomuraea corallina sp. nov., a new species of the genus Nonomuraea isolated from sea side sediment in Thai sea.</title>
        <authorList>
            <person name="Ngamcharungchit C."/>
            <person name="Matsumoto A."/>
            <person name="Suriyachadkun C."/>
            <person name="Panbangred W."/>
            <person name="Inahashi Y."/>
            <person name="Intra B."/>
        </authorList>
    </citation>
    <scope>NUCLEOTIDE SEQUENCE</scope>
    <source>
        <strain evidence="3">MCN248</strain>
    </source>
</reference>
<evidence type="ECO:0000256" key="1">
    <source>
        <dbReference type="SAM" id="MobiDB-lite"/>
    </source>
</evidence>
<dbReference type="InterPro" id="IPR032710">
    <property type="entry name" value="NTF2-like_dom_sf"/>
</dbReference>
<proteinExistence type="predicted"/>
<comment type="caution">
    <text evidence="3">The sequence shown here is derived from an EMBL/GenBank/DDBJ whole genome shotgun (WGS) entry which is preliminary data.</text>
</comment>
<sequence length="175" mass="17861">MSMKFLSRGLLLAMTVPALLTAGCGATGSGQAMKGAASPASPTGTDTGMYESPMPGDSGTASPTGTAGAMTSPRAVVEQFYKALDEGEAQKAAKMFTSDGVAAVQGKDTAEGMQALTDVFEDAKVEGTPNIEESEAMGKAAFVSATVDSTRGFFLLANEGGSWKIDRYMSNSSSD</sequence>
<gene>
    <name evidence="3" type="ORF">OUY22_36345</name>
</gene>
<evidence type="ECO:0008006" key="5">
    <source>
        <dbReference type="Google" id="ProtNLM"/>
    </source>
</evidence>
<name>A0ABT4SNU4_9ACTN</name>
<feature type="chain" id="PRO_5047137229" description="Nuclear transport factor 2 family protein" evidence="2">
    <location>
        <begin position="23"/>
        <end position="175"/>
    </location>
</feature>
<evidence type="ECO:0000313" key="3">
    <source>
        <dbReference type="EMBL" id="MDA0638912.1"/>
    </source>
</evidence>
<evidence type="ECO:0000256" key="2">
    <source>
        <dbReference type="SAM" id="SignalP"/>
    </source>
</evidence>
<feature type="region of interest" description="Disordered" evidence="1">
    <location>
        <begin position="28"/>
        <end position="69"/>
    </location>
</feature>
<feature type="signal peptide" evidence="2">
    <location>
        <begin position="1"/>
        <end position="22"/>
    </location>
</feature>
<protein>
    <recommendedName>
        <fullName evidence="5">Nuclear transport factor 2 family protein</fullName>
    </recommendedName>
</protein>
<dbReference type="SUPFAM" id="SSF54427">
    <property type="entry name" value="NTF2-like"/>
    <property type="match status" value="1"/>
</dbReference>
<keyword evidence="2" id="KW-0732">Signal</keyword>
<dbReference type="EMBL" id="JAPNNL010000319">
    <property type="protein sequence ID" value="MDA0638912.1"/>
    <property type="molecule type" value="Genomic_DNA"/>
</dbReference>
<dbReference type="Gene3D" id="3.10.450.50">
    <property type="match status" value="1"/>
</dbReference>
<dbReference type="RefSeq" id="WP_270159853.1">
    <property type="nucleotide sequence ID" value="NZ_JAPNNL010000319.1"/>
</dbReference>
<accession>A0ABT4SNU4</accession>
<evidence type="ECO:0000313" key="4">
    <source>
        <dbReference type="Proteomes" id="UP001144036"/>
    </source>
</evidence>
<dbReference type="PROSITE" id="PS51257">
    <property type="entry name" value="PROKAR_LIPOPROTEIN"/>
    <property type="match status" value="1"/>
</dbReference>
<keyword evidence="4" id="KW-1185">Reference proteome</keyword>